<proteinExistence type="predicted"/>
<organism evidence="1 2">
    <name type="scientific">Portunus trituberculatus</name>
    <name type="common">Swimming crab</name>
    <name type="synonym">Neptunus trituberculatus</name>
    <dbReference type="NCBI Taxonomy" id="210409"/>
    <lineage>
        <taxon>Eukaryota</taxon>
        <taxon>Metazoa</taxon>
        <taxon>Ecdysozoa</taxon>
        <taxon>Arthropoda</taxon>
        <taxon>Crustacea</taxon>
        <taxon>Multicrustacea</taxon>
        <taxon>Malacostraca</taxon>
        <taxon>Eumalacostraca</taxon>
        <taxon>Eucarida</taxon>
        <taxon>Decapoda</taxon>
        <taxon>Pleocyemata</taxon>
        <taxon>Brachyura</taxon>
        <taxon>Eubrachyura</taxon>
        <taxon>Portunoidea</taxon>
        <taxon>Portunidae</taxon>
        <taxon>Portuninae</taxon>
        <taxon>Portunus</taxon>
    </lineage>
</organism>
<gene>
    <name evidence="1" type="ORF">E2C01_024831</name>
</gene>
<dbReference type="Proteomes" id="UP000324222">
    <property type="component" value="Unassembled WGS sequence"/>
</dbReference>
<reference evidence="1 2" key="1">
    <citation type="submission" date="2019-05" db="EMBL/GenBank/DDBJ databases">
        <title>Another draft genome of Portunus trituberculatus and its Hox gene families provides insights of decapod evolution.</title>
        <authorList>
            <person name="Jeong J.-H."/>
            <person name="Song I."/>
            <person name="Kim S."/>
            <person name="Choi T."/>
            <person name="Kim D."/>
            <person name="Ryu S."/>
            <person name="Kim W."/>
        </authorList>
    </citation>
    <scope>NUCLEOTIDE SEQUENCE [LARGE SCALE GENOMIC DNA]</scope>
    <source>
        <tissue evidence="1">Muscle</tissue>
    </source>
</reference>
<sequence length="51" mass="6060">MDCTHVNTRESLPHLCGEGLHHHHHDYHDPVRWRGRPGGKECLEVTRYYLI</sequence>
<accession>A0A5B7EDG6</accession>
<evidence type="ECO:0000313" key="2">
    <source>
        <dbReference type="Proteomes" id="UP000324222"/>
    </source>
</evidence>
<name>A0A5B7EDG6_PORTR</name>
<evidence type="ECO:0000313" key="1">
    <source>
        <dbReference type="EMBL" id="MPC31538.1"/>
    </source>
</evidence>
<comment type="caution">
    <text evidence="1">The sequence shown here is derived from an EMBL/GenBank/DDBJ whole genome shotgun (WGS) entry which is preliminary data.</text>
</comment>
<protein>
    <submittedName>
        <fullName evidence="1">Uncharacterized protein</fullName>
    </submittedName>
</protein>
<dbReference type="EMBL" id="VSRR010002456">
    <property type="protein sequence ID" value="MPC31538.1"/>
    <property type="molecule type" value="Genomic_DNA"/>
</dbReference>
<dbReference type="AlphaFoldDB" id="A0A5B7EDG6"/>
<keyword evidence="2" id="KW-1185">Reference proteome</keyword>